<feature type="short sequence motif" description="'KMSKS' region" evidence="12">
    <location>
        <begin position="601"/>
        <end position="605"/>
    </location>
</feature>
<dbReference type="PRINTS" id="PR00984">
    <property type="entry name" value="TRNASYNTHILE"/>
</dbReference>
<dbReference type="EMBL" id="CP135137">
    <property type="protein sequence ID" value="WWR11629.1"/>
    <property type="molecule type" value="Genomic_DNA"/>
</dbReference>
<comment type="catalytic activity">
    <reaction evidence="11 12">
        <text>tRNA(Ile) + L-isoleucine + ATP = L-isoleucyl-tRNA(Ile) + AMP + diphosphate</text>
        <dbReference type="Rhea" id="RHEA:11060"/>
        <dbReference type="Rhea" id="RHEA-COMP:9666"/>
        <dbReference type="Rhea" id="RHEA-COMP:9695"/>
        <dbReference type="ChEBI" id="CHEBI:30616"/>
        <dbReference type="ChEBI" id="CHEBI:33019"/>
        <dbReference type="ChEBI" id="CHEBI:58045"/>
        <dbReference type="ChEBI" id="CHEBI:78442"/>
        <dbReference type="ChEBI" id="CHEBI:78528"/>
        <dbReference type="ChEBI" id="CHEBI:456215"/>
        <dbReference type="EC" id="6.1.1.5"/>
    </reaction>
</comment>
<dbReference type="Gene3D" id="3.40.50.620">
    <property type="entry name" value="HUPs"/>
    <property type="match status" value="2"/>
</dbReference>
<accession>A0ABZ2GW05</accession>
<feature type="domain" description="Methionyl/Valyl/Leucyl/Isoleucyl-tRNA synthetase anticodon-binding" evidence="15">
    <location>
        <begin position="685"/>
        <end position="838"/>
    </location>
</feature>
<dbReference type="Pfam" id="PF06827">
    <property type="entry name" value="zf-FPG_IleRS"/>
    <property type="match status" value="1"/>
</dbReference>
<feature type="binding site" evidence="12">
    <location>
        <position position="914"/>
    </location>
    <ligand>
        <name>Zn(2+)</name>
        <dbReference type="ChEBI" id="CHEBI:29105"/>
    </ligand>
</feature>
<evidence type="ECO:0000256" key="1">
    <source>
        <dbReference type="ARBA" id="ARBA00006887"/>
    </source>
</evidence>
<dbReference type="Proteomes" id="UP001368618">
    <property type="component" value="Chromosome"/>
</dbReference>
<dbReference type="InterPro" id="IPR009008">
    <property type="entry name" value="Val/Leu/Ile-tRNA-synth_edit"/>
</dbReference>
<dbReference type="Pfam" id="PF08264">
    <property type="entry name" value="Anticodon_1"/>
    <property type="match status" value="1"/>
</dbReference>
<comment type="subcellular location">
    <subcellularLocation>
        <location evidence="12">Cytoplasm</location>
    </subcellularLocation>
</comment>
<name>A0ABZ2GW05_9GAMM</name>
<evidence type="ECO:0000313" key="17">
    <source>
        <dbReference type="Proteomes" id="UP001368618"/>
    </source>
</evidence>
<dbReference type="PANTHER" id="PTHR42765:SF1">
    <property type="entry name" value="ISOLEUCINE--TRNA LIGASE, MITOCHONDRIAL"/>
    <property type="match status" value="1"/>
</dbReference>
<dbReference type="EC" id="6.1.1.5" evidence="12"/>
<dbReference type="PANTHER" id="PTHR42765">
    <property type="entry name" value="SOLEUCYL-TRNA SYNTHETASE"/>
    <property type="match status" value="1"/>
</dbReference>
<dbReference type="SUPFAM" id="SSF52374">
    <property type="entry name" value="Nucleotidylyl transferase"/>
    <property type="match status" value="1"/>
</dbReference>
<comment type="domain">
    <text evidence="12">IleRS has two distinct active sites: one for aminoacylation and one for editing. The misactivated valine is translocated from the active site to the editing site, which sterically excludes the correctly activated isoleucine. The single editing site contains two valyl binding pockets, one specific for each substrate (Val-AMP or Val-tRNA(Ile)).</text>
</comment>
<evidence type="ECO:0000259" key="14">
    <source>
        <dbReference type="Pfam" id="PF06827"/>
    </source>
</evidence>
<evidence type="ECO:0000256" key="6">
    <source>
        <dbReference type="ARBA" id="ARBA00022833"/>
    </source>
</evidence>
<protein>
    <recommendedName>
        <fullName evidence="12">Isoleucine--tRNA ligase</fullName>
        <ecNumber evidence="12">6.1.1.5</ecNumber>
    </recommendedName>
    <alternativeName>
        <fullName evidence="12">Isoleucyl-tRNA synthetase</fullName>
        <shortName evidence="12">IleRS</shortName>
    </alternativeName>
</protein>
<evidence type="ECO:0000256" key="2">
    <source>
        <dbReference type="ARBA" id="ARBA00022490"/>
    </source>
</evidence>
<evidence type="ECO:0000259" key="15">
    <source>
        <dbReference type="Pfam" id="PF08264"/>
    </source>
</evidence>
<dbReference type="InterPro" id="IPR002300">
    <property type="entry name" value="aa-tRNA-synth_Ia"/>
</dbReference>
<dbReference type="Pfam" id="PF00133">
    <property type="entry name" value="tRNA-synt_1"/>
    <property type="match status" value="1"/>
</dbReference>
<dbReference type="InterPro" id="IPR010663">
    <property type="entry name" value="Znf_FPG/IleRS"/>
</dbReference>
<feature type="binding site" evidence="12">
    <location>
        <position position="604"/>
    </location>
    <ligand>
        <name>ATP</name>
        <dbReference type="ChEBI" id="CHEBI:30616"/>
    </ligand>
</feature>
<dbReference type="InterPro" id="IPR050081">
    <property type="entry name" value="Ile-tRNA_ligase"/>
</dbReference>
<keyword evidence="3 12" id="KW-0436">Ligase</keyword>
<dbReference type="GO" id="GO:0004822">
    <property type="term" value="F:isoleucine-tRNA ligase activity"/>
    <property type="evidence" value="ECO:0007669"/>
    <property type="project" value="UniProtKB-EC"/>
</dbReference>
<keyword evidence="9 12" id="KW-0030">Aminoacyl-tRNA synthetase</keyword>
<keyword evidence="4 12" id="KW-0479">Metal-binding</keyword>
<feature type="short sequence motif" description="'HIGH' region" evidence="12">
    <location>
        <begin position="59"/>
        <end position="69"/>
    </location>
</feature>
<dbReference type="InterPro" id="IPR023585">
    <property type="entry name" value="Ile-tRNA-ligase_type1"/>
</dbReference>
<evidence type="ECO:0000256" key="9">
    <source>
        <dbReference type="ARBA" id="ARBA00023146"/>
    </source>
</evidence>
<feature type="binding site" evidence="12">
    <location>
        <position position="897"/>
    </location>
    <ligand>
        <name>Zn(2+)</name>
        <dbReference type="ChEBI" id="CHEBI:29105"/>
    </ligand>
</feature>
<feature type="domain" description="Aminoacyl-tRNA synthetase class Ia" evidence="13">
    <location>
        <begin position="30"/>
        <end position="640"/>
    </location>
</feature>
<keyword evidence="17" id="KW-1185">Reference proteome</keyword>
<dbReference type="InterPro" id="IPR001412">
    <property type="entry name" value="aa-tRNA-synth_I_CS"/>
</dbReference>
<comment type="subunit">
    <text evidence="12">Monomer.</text>
</comment>
<dbReference type="InterPro" id="IPR009080">
    <property type="entry name" value="tRNAsynth_Ia_anticodon-bd"/>
</dbReference>
<gene>
    <name evidence="12 16" type="primary">ileS</name>
    <name evidence="16" type="ORF">RQL39_00450</name>
</gene>
<comment type="function">
    <text evidence="10 12">Catalyzes the attachment of isoleucine to tRNA(Ile). As IleRS can inadvertently accommodate and process structurally similar amino acids such as valine, to avoid such errors it has two additional distinct tRNA(Ile)-dependent editing activities. One activity is designated as 'pretransfer' editing and involves the hydrolysis of activated Val-AMP. The other activity is designated 'posttransfer' editing and involves deacylation of mischarged Val-tRNA(Ile).</text>
</comment>
<comment type="cofactor">
    <cofactor evidence="12">
        <name>Zn(2+)</name>
        <dbReference type="ChEBI" id="CHEBI:29105"/>
    </cofactor>
    <text evidence="12">Binds 1 zinc ion per subunit.</text>
</comment>
<evidence type="ECO:0000256" key="7">
    <source>
        <dbReference type="ARBA" id="ARBA00022840"/>
    </source>
</evidence>
<organism evidence="16 17">
    <name type="scientific">Candidatus Legionella polyplacis</name>
    <dbReference type="NCBI Taxonomy" id="2005262"/>
    <lineage>
        <taxon>Bacteria</taxon>
        <taxon>Pseudomonadati</taxon>
        <taxon>Pseudomonadota</taxon>
        <taxon>Gammaproteobacteria</taxon>
        <taxon>Legionellales</taxon>
        <taxon>Legionellaceae</taxon>
        <taxon>Legionella</taxon>
    </lineage>
</organism>
<dbReference type="InterPro" id="IPR014729">
    <property type="entry name" value="Rossmann-like_a/b/a_fold"/>
</dbReference>
<feature type="binding site" evidence="12">
    <location>
        <position position="894"/>
    </location>
    <ligand>
        <name>Zn(2+)</name>
        <dbReference type="ChEBI" id="CHEBI:29105"/>
    </ligand>
</feature>
<dbReference type="SUPFAM" id="SSF47323">
    <property type="entry name" value="Anticodon-binding domain of a subclass of class I aminoacyl-tRNA synthetases"/>
    <property type="match status" value="1"/>
</dbReference>
<dbReference type="CDD" id="cd07960">
    <property type="entry name" value="Anticodon_Ia_Ile_BEm"/>
    <property type="match status" value="1"/>
</dbReference>
<dbReference type="SUPFAM" id="SSF50677">
    <property type="entry name" value="ValRS/IleRS/LeuRS editing domain"/>
    <property type="match status" value="1"/>
</dbReference>
<feature type="binding site" evidence="12">
    <location>
        <position position="560"/>
    </location>
    <ligand>
        <name>L-isoleucyl-5'-AMP</name>
        <dbReference type="ChEBI" id="CHEBI:178002"/>
    </ligand>
</feature>
<dbReference type="Gene3D" id="1.10.730.20">
    <property type="match status" value="1"/>
</dbReference>
<dbReference type="InterPro" id="IPR002301">
    <property type="entry name" value="Ile-tRNA-ligase"/>
</dbReference>
<evidence type="ECO:0000256" key="5">
    <source>
        <dbReference type="ARBA" id="ARBA00022741"/>
    </source>
</evidence>
<keyword evidence="6 12" id="KW-0862">Zinc</keyword>
<dbReference type="InterPro" id="IPR033708">
    <property type="entry name" value="Anticodon_Ile_BEm"/>
</dbReference>
<keyword evidence="2 12" id="KW-0963">Cytoplasm</keyword>
<dbReference type="HAMAP" id="MF_02002">
    <property type="entry name" value="Ile_tRNA_synth_type1"/>
    <property type="match status" value="1"/>
</dbReference>
<sequence>MIKAYKDTLNLPYTLFPMKANLTKREHEILLEWTSSNIYEKIKQHRVKCKNFILHDGPPYANGDLHYGHALNKILKDIVLKTKIFGNFNINYIPGWDCHGLPIELNIEKEFGKCGKNIDFLEFKKECYKYVKGQISIQKKEFKRLGIFSDWSNCYLTMDKHYIANVIRVLSRVIQGGYLEYGFKPIYWCIDCNSSLAEAEIEYNQKQSFSIDVAFFLVNIKKFFSKFCLNISNKPIIVPIWTTTPWTLPSNEAVCLNSNAKYSLVETYQNYFLISCLLTDEVMKRYSITEYKVLLKINAKELEYFLLFHPFYSRKVPIVLDNHISISSGTGCVHIASAHGPEDYLIGKKYNLNIINTVSKKGRYFNDINLLGGMKVLKSDKKIIEILKKKHSLLYQTFVIHNYPHCWRHKTPVIYLATPQWFISMNKNKLREKIIENVNKVRWIPSWGKDHMIDMINKRPDWCISRQRSWGTPMPLFIHKITKKLHPDTNKFLKNIANLIEKNGIDSWLNLDLKSFLGSKYKEYIKVNDILDVWFDSGTSYNFLSKKIKNFVIPVDLYLEGYDQYRGWFNSSLTISTIINNSSPYKSVLTHGYILDSKGKKFSKSAKNYVNLRDLINQYGADILRLLITSIDYRNEINVSNENIKRIQEAYRRIRNTVRYVLANLFDFEPEKHLVFNNTLFVEIDKWIIFRCMKLQEEVIKAYDQYNFHIVYQKIYNFCLLDMSSFYLDIIKDRQYTNAKESKARRSCQTAMFHVVHSLTRMLAPILSFTAEEIWKNIPSNDSNSIFIQSWYNKWPNISSIEMYFWDEIQKLRNQVNKELEKQRILGIIKSSLETEIVLYVNKEFFLSLKEIENELKFILLVSNVKICQTDSKISNQFDKNIKILIKKSKYKKCERCWHRSKDIGRSLKYLDLCNRCIGNITGNEEKRVFA</sequence>
<evidence type="ECO:0000256" key="4">
    <source>
        <dbReference type="ARBA" id="ARBA00022723"/>
    </source>
</evidence>
<evidence type="ECO:0000256" key="12">
    <source>
        <dbReference type="HAMAP-Rule" id="MF_02002"/>
    </source>
</evidence>
<dbReference type="PROSITE" id="PS00178">
    <property type="entry name" value="AA_TRNA_LIGASE_I"/>
    <property type="match status" value="1"/>
</dbReference>
<evidence type="ECO:0000313" key="16">
    <source>
        <dbReference type="EMBL" id="WWR11629.1"/>
    </source>
</evidence>
<dbReference type="InterPro" id="IPR013155">
    <property type="entry name" value="M/V/L/I-tRNA-synth_anticd-bd"/>
</dbReference>
<keyword evidence="7 12" id="KW-0067">ATP-binding</keyword>
<keyword evidence="8 12" id="KW-0648">Protein biosynthesis</keyword>
<evidence type="ECO:0000256" key="10">
    <source>
        <dbReference type="ARBA" id="ARBA00025217"/>
    </source>
</evidence>
<comment type="similarity">
    <text evidence="1 12">Belongs to the class-I aminoacyl-tRNA synthetase family. IleS type 1 subfamily.</text>
</comment>
<dbReference type="NCBIfam" id="TIGR00392">
    <property type="entry name" value="ileS"/>
    <property type="match status" value="1"/>
</dbReference>
<reference evidence="16" key="1">
    <citation type="submission" date="2023-09" db="EMBL/GenBank/DDBJ databases">
        <title>Genomes of two closely related lineages of the louse Polyplax serrata with different host specificities.</title>
        <authorList>
            <person name="Martinu J."/>
            <person name="Tarabai H."/>
            <person name="Stefka J."/>
            <person name="Hypsa V."/>
        </authorList>
    </citation>
    <scope>NUCLEOTIDE SEQUENCE [LARGE SCALE GENOMIC DNA]</scope>
    <source>
        <strain evidence="16">98ZLc_SE</strain>
    </source>
</reference>
<dbReference type="RefSeq" id="WP_338516179.1">
    <property type="nucleotide sequence ID" value="NZ_CP135137.1"/>
</dbReference>
<evidence type="ECO:0000259" key="13">
    <source>
        <dbReference type="Pfam" id="PF00133"/>
    </source>
</evidence>
<proteinExistence type="inferred from homology"/>
<evidence type="ECO:0000256" key="11">
    <source>
        <dbReference type="ARBA" id="ARBA00048359"/>
    </source>
</evidence>
<keyword evidence="5 12" id="KW-0547">Nucleotide-binding</keyword>
<evidence type="ECO:0000256" key="8">
    <source>
        <dbReference type="ARBA" id="ARBA00022917"/>
    </source>
</evidence>
<evidence type="ECO:0000256" key="3">
    <source>
        <dbReference type="ARBA" id="ARBA00022598"/>
    </source>
</evidence>
<feature type="domain" description="Zinc finger FPG/IleRS-type" evidence="14">
    <location>
        <begin position="892"/>
        <end position="918"/>
    </location>
</feature>
<feature type="binding site" evidence="12">
    <location>
        <position position="917"/>
    </location>
    <ligand>
        <name>Zn(2+)</name>
        <dbReference type="ChEBI" id="CHEBI:29105"/>
    </ligand>
</feature>